<reference evidence="1 2" key="1">
    <citation type="submission" date="2020-04" db="EMBL/GenBank/DDBJ databases">
        <title>MicrobeNet Type strains.</title>
        <authorList>
            <person name="Nicholson A.C."/>
        </authorList>
    </citation>
    <scope>NUCLEOTIDE SEQUENCE [LARGE SCALE GENOMIC DNA]</scope>
    <source>
        <strain evidence="1 2">DSM 44113</strain>
    </source>
</reference>
<evidence type="ECO:0000313" key="2">
    <source>
        <dbReference type="Proteomes" id="UP000582646"/>
    </source>
</evidence>
<dbReference type="SUPFAM" id="SSF48498">
    <property type="entry name" value="Tetracyclin repressor-like, C-terminal domain"/>
    <property type="match status" value="1"/>
</dbReference>
<keyword evidence="2" id="KW-1185">Reference proteome</keyword>
<dbReference type="InterPro" id="IPR036271">
    <property type="entry name" value="Tet_transcr_reg_TetR-rel_C_sf"/>
</dbReference>
<evidence type="ECO:0000313" key="1">
    <source>
        <dbReference type="EMBL" id="NKY17069.1"/>
    </source>
</evidence>
<dbReference type="InterPro" id="IPR009057">
    <property type="entry name" value="Homeodomain-like_sf"/>
</dbReference>
<gene>
    <name evidence="1" type="ORF">HF999_01585</name>
</gene>
<proteinExistence type="predicted"/>
<comment type="caution">
    <text evidence="1">The sequence shown here is derived from an EMBL/GenBank/DDBJ whole genome shotgun (WGS) entry which is preliminary data.</text>
</comment>
<name>A0A846WY94_9ACTN</name>
<dbReference type="SUPFAM" id="SSF46689">
    <property type="entry name" value="Homeodomain-like"/>
    <property type="match status" value="1"/>
</dbReference>
<dbReference type="Proteomes" id="UP000582646">
    <property type="component" value="Unassembled WGS sequence"/>
</dbReference>
<dbReference type="EMBL" id="JAAXOQ010000002">
    <property type="protein sequence ID" value="NKY17069.1"/>
    <property type="molecule type" value="Genomic_DNA"/>
</dbReference>
<dbReference type="Gene3D" id="1.10.357.10">
    <property type="entry name" value="Tetracycline Repressor, domain 2"/>
    <property type="match status" value="1"/>
</dbReference>
<protein>
    <submittedName>
        <fullName evidence="1">TetR/AcrR family transcriptional regulator</fullName>
    </submittedName>
</protein>
<accession>A0A846WY94</accession>
<dbReference type="AlphaFoldDB" id="A0A846WY94"/>
<organism evidence="1 2">
    <name type="scientific">Tsukamurella spumae</name>
    <dbReference type="NCBI Taxonomy" id="44753"/>
    <lineage>
        <taxon>Bacteria</taxon>
        <taxon>Bacillati</taxon>
        <taxon>Actinomycetota</taxon>
        <taxon>Actinomycetes</taxon>
        <taxon>Mycobacteriales</taxon>
        <taxon>Tsukamurellaceae</taxon>
        <taxon>Tsukamurella</taxon>
    </lineage>
</organism>
<sequence>MAAVADRLGVVTPAIYRVFRSRDEIEAAALRRAAASIALPAPGSDWRAVLRMWADECWKVCEDHRGLTRAVFANPIAFNHIEHVAAAYAGALAADGWTVGQSAFALDFLGDTVFASHLGIQAMRAVDDSGESGYDRARRAAADDAVFRPEPAWIDRTALDAKVDFIIAGLADRRPGL</sequence>